<dbReference type="SUPFAM" id="SSF88946">
    <property type="entry name" value="Sigma2 domain of RNA polymerase sigma factors"/>
    <property type="match status" value="1"/>
</dbReference>
<keyword evidence="5" id="KW-0804">Transcription</keyword>
<evidence type="ECO:0000256" key="1">
    <source>
        <dbReference type="ARBA" id="ARBA00010641"/>
    </source>
</evidence>
<evidence type="ECO:0000259" key="7">
    <source>
        <dbReference type="Pfam" id="PF08281"/>
    </source>
</evidence>
<dbReference type="InterPro" id="IPR007627">
    <property type="entry name" value="RNA_pol_sigma70_r2"/>
</dbReference>
<evidence type="ECO:0000313" key="9">
    <source>
        <dbReference type="Proteomes" id="UP001501074"/>
    </source>
</evidence>
<dbReference type="PANTHER" id="PTHR43133:SF50">
    <property type="entry name" value="ECF RNA POLYMERASE SIGMA FACTOR SIGM"/>
    <property type="match status" value="1"/>
</dbReference>
<dbReference type="Gene3D" id="1.10.10.10">
    <property type="entry name" value="Winged helix-like DNA-binding domain superfamily/Winged helix DNA-binding domain"/>
    <property type="match status" value="1"/>
</dbReference>
<evidence type="ECO:0000256" key="5">
    <source>
        <dbReference type="ARBA" id="ARBA00023163"/>
    </source>
</evidence>
<name>A0ABP7ANM2_9ACTN</name>
<dbReference type="EMBL" id="BAAAZO010000012">
    <property type="protein sequence ID" value="GAA3636565.1"/>
    <property type="molecule type" value="Genomic_DNA"/>
</dbReference>
<dbReference type="Gene3D" id="1.10.1740.10">
    <property type="match status" value="1"/>
</dbReference>
<proteinExistence type="inferred from homology"/>
<dbReference type="InterPro" id="IPR014284">
    <property type="entry name" value="RNA_pol_sigma-70_dom"/>
</dbReference>
<dbReference type="InterPro" id="IPR036388">
    <property type="entry name" value="WH-like_DNA-bd_sf"/>
</dbReference>
<dbReference type="Pfam" id="PF08281">
    <property type="entry name" value="Sigma70_r4_2"/>
    <property type="match status" value="1"/>
</dbReference>
<evidence type="ECO:0000313" key="8">
    <source>
        <dbReference type="EMBL" id="GAA3636565.1"/>
    </source>
</evidence>
<keyword evidence="3" id="KW-0731">Sigma factor</keyword>
<dbReference type="NCBIfam" id="TIGR02937">
    <property type="entry name" value="sigma70-ECF"/>
    <property type="match status" value="1"/>
</dbReference>
<comment type="similarity">
    <text evidence="1">Belongs to the sigma-70 factor family. ECF subfamily.</text>
</comment>
<protein>
    <submittedName>
        <fullName evidence="8">SigE family RNA polymerase sigma factor</fullName>
    </submittedName>
</protein>
<sequence length="199" mass="22026">MTFLSVPSDPPPPAARFTTVPTVAATSRPTTADTRAAVGALFHQHQIQMVRVATVLVRDPAVAEDVVQDAFLAVYANWSRIREKDEAVRYLHRSVVNVARNRLRRRSVVERLKSLRHHDEVSAEDRALGAGLPSALLVAVAELPRRERETVLLRYYLDLSEKETAEALGLRPGSVKGYASRGLAKLRSVLEPAICGEER</sequence>
<dbReference type="InterPro" id="IPR013249">
    <property type="entry name" value="RNA_pol_sigma70_r4_t2"/>
</dbReference>
<feature type="domain" description="RNA polymerase sigma factor 70 region 4 type 2" evidence="7">
    <location>
        <begin position="135"/>
        <end position="186"/>
    </location>
</feature>
<dbReference type="Pfam" id="PF04542">
    <property type="entry name" value="Sigma70_r2"/>
    <property type="match status" value="1"/>
</dbReference>
<keyword evidence="9" id="KW-1185">Reference proteome</keyword>
<dbReference type="InterPro" id="IPR013325">
    <property type="entry name" value="RNA_pol_sigma_r2"/>
</dbReference>
<accession>A0ABP7ANM2</accession>
<dbReference type="InterPro" id="IPR013324">
    <property type="entry name" value="RNA_pol_sigma_r3/r4-like"/>
</dbReference>
<gene>
    <name evidence="8" type="ORF">GCM10022223_63780</name>
</gene>
<comment type="caution">
    <text evidence="8">The sequence shown here is derived from an EMBL/GenBank/DDBJ whole genome shotgun (WGS) entry which is preliminary data.</text>
</comment>
<keyword evidence="4" id="KW-0238">DNA-binding</keyword>
<feature type="domain" description="RNA polymerase sigma-70 region 2" evidence="6">
    <location>
        <begin position="41"/>
        <end position="107"/>
    </location>
</feature>
<evidence type="ECO:0000256" key="2">
    <source>
        <dbReference type="ARBA" id="ARBA00023015"/>
    </source>
</evidence>
<organism evidence="8 9">
    <name type="scientific">Kineosporia mesophila</name>
    <dbReference type="NCBI Taxonomy" id="566012"/>
    <lineage>
        <taxon>Bacteria</taxon>
        <taxon>Bacillati</taxon>
        <taxon>Actinomycetota</taxon>
        <taxon>Actinomycetes</taxon>
        <taxon>Kineosporiales</taxon>
        <taxon>Kineosporiaceae</taxon>
        <taxon>Kineosporia</taxon>
    </lineage>
</organism>
<keyword evidence="2" id="KW-0805">Transcription regulation</keyword>
<reference evidence="9" key="1">
    <citation type="journal article" date="2019" name="Int. J. Syst. Evol. Microbiol.">
        <title>The Global Catalogue of Microorganisms (GCM) 10K type strain sequencing project: providing services to taxonomists for standard genome sequencing and annotation.</title>
        <authorList>
            <consortium name="The Broad Institute Genomics Platform"/>
            <consortium name="The Broad Institute Genome Sequencing Center for Infectious Disease"/>
            <person name="Wu L."/>
            <person name="Ma J."/>
        </authorList>
    </citation>
    <scope>NUCLEOTIDE SEQUENCE [LARGE SCALE GENOMIC DNA]</scope>
    <source>
        <strain evidence="9">JCM 16902</strain>
    </source>
</reference>
<dbReference type="RefSeq" id="WP_231481899.1">
    <property type="nucleotide sequence ID" value="NZ_BAAAZO010000012.1"/>
</dbReference>
<dbReference type="SUPFAM" id="SSF88659">
    <property type="entry name" value="Sigma3 and sigma4 domains of RNA polymerase sigma factors"/>
    <property type="match status" value="1"/>
</dbReference>
<evidence type="ECO:0000259" key="6">
    <source>
        <dbReference type="Pfam" id="PF04542"/>
    </source>
</evidence>
<evidence type="ECO:0000256" key="3">
    <source>
        <dbReference type="ARBA" id="ARBA00023082"/>
    </source>
</evidence>
<evidence type="ECO:0000256" key="4">
    <source>
        <dbReference type="ARBA" id="ARBA00023125"/>
    </source>
</evidence>
<dbReference type="CDD" id="cd06171">
    <property type="entry name" value="Sigma70_r4"/>
    <property type="match status" value="1"/>
</dbReference>
<dbReference type="InterPro" id="IPR039425">
    <property type="entry name" value="RNA_pol_sigma-70-like"/>
</dbReference>
<dbReference type="PANTHER" id="PTHR43133">
    <property type="entry name" value="RNA POLYMERASE ECF-TYPE SIGMA FACTO"/>
    <property type="match status" value="1"/>
</dbReference>
<dbReference type="Proteomes" id="UP001501074">
    <property type="component" value="Unassembled WGS sequence"/>
</dbReference>